<gene>
    <name evidence="1" type="ORF">BDQ12DRAFT_666669</name>
</gene>
<reference evidence="1 2" key="1">
    <citation type="journal article" date="2019" name="Nat. Ecol. Evol.">
        <title>Megaphylogeny resolves global patterns of mushroom evolution.</title>
        <authorList>
            <person name="Varga T."/>
            <person name="Krizsan K."/>
            <person name="Foldi C."/>
            <person name="Dima B."/>
            <person name="Sanchez-Garcia M."/>
            <person name="Sanchez-Ramirez S."/>
            <person name="Szollosi G.J."/>
            <person name="Szarkandi J.G."/>
            <person name="Papp V."/>
            <person name="Albert L."/>
            <person name="Andreopoulos W."/>
            <person name="Angelini C."/>
            <person name="Antonin V."/>
            <person name="Barry K.W."/>
            <person name="Bougher N.L."/>
            <person name="Buchanan P."/>
            <person name="Buyck B."/>
            <person name="Bense V."/>
            <person name="Catcheside P."/>
            <person name="Chovatia M."/>
            <person name="Cooper J."/>
            <person name="Damon W."/>
            <person name="Desjardin D."/>
            <person name="Finy P."/>
            <person name="Geml J."/>
            <person name="Haridas S."/>
            <person name="Hughes K."/>
            <person name="Justo A."/>
            <person name="Karasinski D."/>
            <person name="Kautmanova I."/>
            <person name="Kiss B."/>
            <person name="Kocsube S."/>
            <person name="Kotiranta H."/>
            <person name="LaButti K.M."/>
            <person name="Lechner B.E."/>
            <person name="Liimatainen K."/>
            <person name="Lipzen A."/>
            <person name="Lukacs Z."/>
            <person name="Mihaltcheva S."/>
            <person name="Morgado L.N."/>
            <person name="Niskanen T."/>
            <person name="Noordeloos M.E."/>
            <person name="Ohm R.A."/>
            <person name="Ortiz-Santana B."/>
            <person name="Ovrebo C."/>
            <person name="Racz N."/>
            <person name="Riley R."/>
            <person name="Savchenko A."/>
            <person name="Shiryaev A."/>
            <person name="Soop K."/>
            <person name="Spirin V."/>
            <person name="Szebenyi C."/>
            <person name="Tomsovsky M."/>
            <person name="Tulloss R.E."/>
            <person name="Uehling J."/>
            <person name="Grigoriev I.V."/>
            <person name="Vagvolgyi C."/>
            <person name="Papp T."/>
            <person name="Martin F.M."/>
            <person name="Miettinen O."/>
            <person name="Hibbett D.S."/>
            <person name="Nagy L.G."/>
        </authorList>
    </citation>
    <scope>NUCLEOTIDE SEQUENCE [LARGE SCALE GENOMIC DNA]</scope>
    <source>
        <strain evidence="1 2">CBS 166.37</strain>
    </source>
</reference>
<name>A0A5C3LYJ1_9AGAR</name>
<keyword evidence="2" id="KW-1185">Reference proteome</keyword>
<evidence type="ECO:0000313" key="2">
    <source>
        <dbReference type="Proteomes" id="UP000308652"/>
    </source>
</evidence>
<evidence type="ECO:0000313" key="1">
    <source>
        <dbReference type="EMBL" id="TFK37745.1"/>
    </source>
</evidence>
<sequence length="172" mass="19092">MQAIVRAGTGTIVRILGGGDWMTQKPGPENSPDTMAFGDVGARMTLCGSSPPLLLLFPSLATYYPNLWTQHLSTLPPLHGTPLFYESRSVQHSPRSVKDSFTNSRTSGCDYLPKLHACTRAARTSTLAKIYENHLCFIIEHWLVYGILASRKAPEYVHCKGFLIRWPYVPGV</sequence>
<dbReference type="EMBL" id="ML213606">
    <property type="protein sequence ID" value="TFK37745.1"/>
    <property type="molecule type" value="Genomic_DNA"/>
</dbReference>
<dbReference type="AlphaFoldDB" id="A0A5C3LYJ1"/>
<organism evidence="1 2">
    <name type="scientific">Crucibulum laeve</name>
    <dbReference type="NCBI Taxonomy" id="68775"/>
    <lineage>
        <taxon>Eukaryota</taxon>
        <taxon>Fungi</taxon>
        <taxon>Dikarya</taxon>
        <taxon>Basidiomycota</taxon>
        <taxon>Agaricomycotina</taxon>
        <taxon>Agaricomycetes</taxon>
        <taxon>Agaricomycetidae</taxon>
        <taxon>Agaricales</taxon>
        <taxon>Agaricineae</taxon>
        <taxon>Nidulariaceae</taxon>
        <taxon>Crucibulum</taxon>
    </lineage>
</organism>
<proteinExistence type="predicted"/>
<protein>
    <submittedName>
        <fullName evidence="1">Uncharacterized protein</fullName>
    </submittedName>
</protein>
<dbReference type="Proteomes" id="UP000308652">
    <property type="component" value="Unassembled WGS sequence"/>
</dbReference>
<accession>A0A5C3LYJ1</accession>